<evidence type="ECO:0000313" key="4">
    <source>
        <dbReference type="Proteomes" id="UP000821866"/>
    </source>
</evidence>
<feature type="transmembrane region" description="Helical" evidence="2">
    <location>
        <begin position="21"/>
        <end position="42"/>
    </location>
</feature>
<feature type="transmembrane region" description="Helical" evidence="2">
    <location>
        <begin position="62"/>
        <end position="91"/>
    </location>
</feature>
<protein>
    <submittedName>
        <fullName evidence="3">Uncharacterized protein</fullName>
    </submittedName>
</protein>
<reference evidence="3" key="1">
    <citation type="journal article" date="2020" name="Cell">
        <title>Large-Scale Comparative Analyses of Tick Genomes Elucidate Their Genetic Diversity and Vector Capacities.</title>
        <authorList>
            <consortium name="Tick Genome and Microbiome Consortium (TIGMIC)"/>
            <person name="Jia N."/>
            <person name="Wang J."/>
            <person name="Shi W."/>
            <person name="Du L."/>
            <person name="Sun Y."/>
            <person name="Zhan W."/>
            <person name="Jiang J.F."/>
            <person name="Wang Q."/>
            <person name="Zhang B."/>
            <person name="Ji P."/>
            <person name="Bell-Sakyi L."/>
            <person name="Cui X.M."/>
            <person name="Yuan T.T."/>
            <person name="Jiang B.G."/>
            <person name="Yang W.F."/>
            <person name="Lam T.T."/>
            <person name="Chang Q.C."/>
            <person name="Ding S.J."/>
            <person name="Wang X.J."/>
            <person name="Zhu J.G."/>
            <person name="Ruan X.D."/>
            <person name="Zhao L."/>
            <person name="Wei J.T."/>
            <person name="Ye R.Z."/>
            <person name="Que T.C."/>
            <person name="Du C.H."/>
            <person name="Zhou Y.H."/>
            <person name="Cheng J.X."/>
            <person name="Dai P.F."/>
            <person name="Guo W.B."/>
            <person name="Han X.H."/>
            <person name="Huang E.J."/>
            <person name="Li L.F."/>
            <person name="Wei W."/>
            <person name="Gao Y.C."/>
            <person name="Liu J.Z."/>
            <person name="Shao H.Z."/>
            <person name="Wang X."/>
            <person name="Wang C.C."/>
            <person name="Yang T.C."/>
            <person name="Huo Q.B."/>
            <person name="Li W."/>
            <person name="Chen H.Y."/>
            <person name="Chen S.E."/>
            <person name="Zhou L.G."/>
            <person name="Ni X.B."/>
            <person name="Tian J.H."/>
            <person name="Sheng Y."/>
            <person name="Liu T."/>
            <person name="Pan Y.S."/>
            <person name="Xia L.Y."/>
            <person name="Li J."/>
            <person name="Zhao F."/>
            <person name="Cao W.C."/>
        </authorList>
    </citation>
    <scope>NUCLEOTIDE SEQUENCE</scope>
    <source>
        <strain evidence="3">Rmic-2018</strain>
    </source>
</reference>
<keyword evidence="4" id="KW-1185">Reference proteome</keyword>
<keyword evidence="2" id="KW-0812">Transmembrane</keyword>
<feature type="region of interest" description="Disordered" evidence="1">
    <location>
        <begin position="281"/>
        <end position="311"/>
    </location>
</feature>
<feature type="compositionally biased region" description="Low complexity" evidence="1">
    <location>
        <begin position="281"/>
        <end position="291"/>
    </location>
</feature>
<dbReference type="EMBL" id="JABSTU010000007">
    <property type="protein sequence ID" value="KAH8025600.1"/>
    <property type="molecule type" value="Genomic_DNA"/>
</dbReference>
<evidence type="ECO:0000256" key="2">
    <source>
        <dbReference type="SAM" id="Phobius"/>
    </source>
</evidence>
<reference evidence="3" key="2">
    <citation type="submission" date="2021-09" db="EMBL/GenBank/DDBJ databases">
        <authorList>
            <person name="Jia N."/>
            <person name="Wang J."/>
            <person name="Shi W."/>
            <person name="Du L."/>
            <person name="Sun Y."/>
            <person name="Zhan W."/>
            <person name="Jiang J."/>
            <person name="Wang Q."/>
            <person name="Zhang B."/>
            <person name="Ji P."/>
            <person name="Sakyi L.B."/>
            <person name="Cui X."/>
            <person name="Yuan T."/>
            <person name="Jiang B."/>
            <person name="Yang W."/>
            <person name="Lam T.T.-Y."/>
            <person name="Chang Q."/>
            <person name="Ding S."/>
            <person name="Wang X."/>
            <person name="Zhu J."/>
            <person name="Ruan X."/>
            <person name="Zhao L."/>
            <person name="Wei J."/>
            <person name="Que T."/>
            <person name="Du C."/>
            <person name="Cheng J."/>
            <person name="Dai P."/>
            <person name="Han X."/>
            <person name="Huang E."/>
            <person name="Gao Y."/>
            <person name="Liu J."/>
            <person name="Shao H."/>
            <person name="Ye R."/>
            <person name="Li L."/>
            <person name="Wei W."/>
            <person name="Wang X."/>
            <person name="Wang C."/>
            <person name="Huo Q."/>
            <person name="Li W."/>
            <person name="Guo W."/>
            <person name="Chen H."/>
            <person name="Chen S."/>
            <person name="Zhou L."/>
            <person name="Zhou L."/>
            <person name="Ni X."/>
            <person name="Tian J."/>
            <person name="Zhou Y."/>
            <person name="Sheng Y."/>
            <person name="Liu T."/>
            <person name="Pan Y."/>
            <person name="Xia L."/>
            <person name="Li J."/>
            <person name="Zhao F."/>
            <person name="Cao W."/>
        </authorList>
    </citation>
    <scope>NUCLEOTIDE SEQUENCE</scope>
    <source>
        <strain evidence="3">Rmic-2018</strain>
        <tissue evidence="3">Larvae</tissue>
    </source>
</reference>
<comment type="caution">
    <text evidence="3">The sequence shown here is derived from an EMBL/GenBank/DDBJ whole genome shotgun (WGS) entry which is preliminary data.</text>
</comment>
<dbReference type="Proteomes" id="UP000821866">
    <property type="component" value="Unassembled WGS sequence"/>
</dbReference>
<dbReference type="AlphaFoldDB" id="A0A9J6DV79"/>
<keyword evidence="2" id="KW-0472">Membrane</keyword>
<dbReference type="VEuPathDB" id="VectorBase:LOC119169413"/>
<evidence type="ECO:0000313" key="3">
    <source>
        <dbReference type="EMBL" id="KAH8025600.1"/>
    </source>
</evidence>
<proteinExistence type="predicted"/>
<keyword evidence="2" id="KW-1133">Transmembrane helix</keyword>
<accession>A0A9J6DV79</accession>
<evidence type="ECO:0000256" key="1">
    <source>
        <dbReference type="SAM" id="MobiDB-lite"/>
    </source>
</evidence>
<sequence>MPAVAKAFTECIMKRCRYLKLFAYIMCLCSGVVVAVLGYASLTRLNVLSTDSRRWGLHEHQRHLAALAVATVVLGSACALAAVLGCVDALLARRPHLVVKNDIPPGRTNCKVVDSDRETGGDEALAVEVAEESPVLRPLRVSIEGCLKNMIFVCGRLIPAIGSLLLTSSVAQCIAIVVNRVDQSQAEVQAKLDRANNLEEYRMKTVDQFIGSWAPRKSRSWGGNLDYSDSMFSGSVGARETAAATTPRVKLRFGAVKSPPERIRPPIKIVITEAPSDASTRAAAGAAFQRDTQGEGGTLSLPDFSNYANVE</sequence>
<organism evidence="3 4">
    <name type="scientific">Rhipicephalus microplus</name>
    <name type="common">Cattle tick</name>
    <name type="synonym">Boophilus microplus</name>
    <dbReference type="NCBI Taxonomy" id="6941"/>
    <lineage>
        <taxon>Eukaryota</taxon>
        <taxon>Metazoa</taxon>
        <taxon>Ecdysozoa</taxon>
        <taxon>Arthropoda</taxon>
        <taxon>Chelicerata</taxon>
        <taxon>Arachnida</taxon>
        <taxon>Acari</taxon>
        <taxon>Parasitiformes</taxon>
        <taxon>Ixodida</taxon>
        <taxon>Ixodoidea</taxon>
        <taxon>Ixodidae</taxon>
        <taxon>Rhipicephalinae</taxon>
        <taxon>Rhipicephalus</taxon>
        <taxon>Boophilus</taxon>
    </lineage>
</organism>
<name>A0A9J6DV79_RHIMP</name>
<gene>
    <name evidence="3" type="ORF">HPB51_010367</name>
</gene>